<reference evidence="14 15" key="1">
    <citation type="submission" date="2019-02" db="EMBL/GenBank/DDBJ databases">
        <title>Genome sequencing of the rare red list fungi Phellinidium pouzarii.</title>
        <authorList>
            <person name="Buettner E."/>
            <person name="Kellner H."/>
        </authorList>
    </citation>
    <scope>NUCLEOTIDE SEQUENCE [LARGE SCALE GENOMIC DNA]</scope>
    <source>
        <strain evidence="14 15">DSM 108285</strain>
    </source>
</reference>
<feature type="transmembrane region" description="Helical" evidence="12">
    <location>
        <begin position="384"/>
        <end position="405"/>
    </location>
</feature>
<comment type="subcellular location">
    <subcellularLocation>
        <location evidence="1">Membrane</location>
        <topology evidence="1">Multi-pass membrane protein</topology>
    </subcellularLocation>
</comment>
<evidence type="ECO:0000259" key="13">
    <source>
        <dbReference type="Pfam" id="PF00150"/>
    </source>
</evidence>
<feature type="transmembrane region" description="Helical" evidence="12">
    <location>
        <begin position="437"/>
        <end position="457"/>
    </location>
</feature>
<evidence type="ECO:0000256" key="9">
    <source>
        <dbReference type="ARBA" id="ARBA00022989"/>
    </source>
</evidence>
<evidence type="ECO:0000256" key="7">
    <source>
        <dbReference type="ARBA" id="ARBA00022856"/>
    </source>
</evidence>
<dbReference type="Proteomes" id="UP000308199">
    <property type="component" value="Unassembled WGS sequence"/>
</dbReference>
<comment type="caution">
    <text evidence="14">The sequence shown here is derived from an EMBL/GenBank/DDBJ whole genome shotgun (WGS) entry which is preliminary data.</text>
</comment>
<evidence type="ECO:0000313" key="14">
    <source>
        <dbReference type="EMBL" id="THH04593.1"/>
    </source>
</evidence>
<feature type="transmembrane region" description="Helical" evidence="12">
    <location>
        <begin position="278"/>
        <end position="299"/>
    </location>
</feature>
<dbReference type="Pfam" id="PF03169">
    <property type="entry name" value="OPT"/>
    <property type="match status" value="1"/>
</dbReference>
<keyword evidence="5 12" id="KW-0812">Transmembrane</keyword>
<dbReference type="EMBL" id="SGPK01000329">
    <property type="protein sequence ID" value="THH04593.1"/>
    <property type="molecule type" value="Genomic_DNA"/>
</dbReference>
<evidence type="ECO:0000256" key="1">
    <source>
        <dbReference type="ARBA" id="ARBA00004141"/>
    </source>
</evidence>
<feature type="transmembrane region" description="Helical" evidence="12">
    <location>
        <begin position="696"/>
        <end position="716"/>
    </location>
</feature>
<feature type="transmembrane region" description="Helical" evidence="12">
    <location>
        <begin position="667"/>
        <end position="684"/>
    </location>
</feature>
<dbReference type="GO" id="GO:0016020">
    <property type="term" value="C:membrane"/>
    <property type="evidence" value="ECO:0007669"/>
    <property type="project" value="UniProtKB-SubCell"/>
</dbReference>
<feature type="transmembrane region" description="Helical" evidence="12">
    <location>
        <begin position="138"/>
        <end position="159"/>
    </location>
</feature>
<feature type="transmembrane region" description="Helical" evidence="12">
    <location>
        <begin position="547"/>
        <end position="569"/>
    </location>
</feature>
<feature type="domain" description="Glycoside hydrolase family 5" evidence="13">
    <location>
        <begin position="776"/>
        <end position="1118"/>
    </location>
</feature>
<gene>
    <name evidence="14" type="ORF">EW145_g5405</name>
</gene>
<evidence type="ECO:0000256" key="2">
    <source>
        <dbReference type="ARBA" id="ARBA00005641"/>
    </source>
</evidence>
<dbReference type="InterPro" id="IPR017853">
    <property type="entry name" value="GH"/>
</dbReference>
<feature type="transmembrane region" description="Helical" evidence="12">
    <location>
        <begin position="589"/>
        <end position="609"/>
    </location>
</feature>
<feature type="transmembrane region" description="Helical" evidence="12">
    <location>
        <begin position="236"/>
        <end position="258"/>
    </location>
</feature>
<evidence type="ECO:0000256" key="5">
    <source>
        <dbReference type="ARBA" id="ARBA00022692"/>
    </source>
</evidence>
<dbReference type="Pfam" id="PF00150">
    <property type="entry name" value="Cellulase"/>
    <property type="match status" value="1"/>
</dbReference>
<dbReference type="GO" id="GO:0015031">
    <property type="term" value="P:protein transport"/>
    <property type="evidence" value="ECO:0007669"/>
    <property type="project" value="UniProtKB-KW"/>
</dbReference>
<feature type="transmembrane region" description="Helical" evidence="12">
    <location>
        <begin position="171"/>
        <end position="192"/>
    </location>
</feature>
<feature type="transmembrane region" description="Helical" evidence="12">
    <location>
        <begin position="311"/>
        <end position="330"/>
    </location>
</feature>
<evidence type="ECO:0000256" key="4">
    <source>
        <dbReference type="ARBA" id="ARBA00022448"/>
    </source>
</evidence>
<keyword evidence="8" id="KW-0653">Protein transport</keyword>
<feature type="transmembrane region" description="Helical" evidence="12">
    <location>
        <begin position="621"/>
        <end position="639"/>
    </location>
</feature>
<keyword evidence="4" id="KW-0813">Transport</keyword>
<proteinExistence type="inferred from homology"/>
<dbReference type="InterPro" id="IPR004648">
    <property type="entry name" value="Oligpept_transpt"/>
</dbReference>
<evidence type="ECO:0000256" key="12">
    <source>
        <dbReference type="SAM" id="Phobius"/>
    </source>
</evidence>
<accession>A0A4V3XC59</accession>
<keyword evidence="6" id="KW-0378">Hydrolase</keyword>
<dbReference type="GO" id="GO:0035673">
    <property type="term" value="F:oligopeptide transmembrane transporter activity"/>
    <property type="evidence" value="ECO:0007669"/>
    <property type="project" value="InterPro"/>
</dbReference>
<name>A0A4V3XC59_9AGAM</name>
<evidence type="ECO:0000256" key="8">
    <source>
        <dbReference type="ARBA" id="ARBA00022927"/>
    </source>
</evidence>
<comment type="similarity">
    <text evidence="3">Belongs to the oligopeptide OPT transporter family.</text>
</comment>
<keyword evidence="11" id="KW-0326">Glycosidase</keyword>
<dbReference type="GO" id="GO:0004553">
    <property type="term" value="F:hydrolase activity, hydrolyzing O-glycosyl compounds"/>
    <property type="evidence" value="ECO:0007669"/>
    <property type="project" value="InterPro"/>
</dbReference>
<dbReference type="InterPro" id="IPR001547">
    <property type="entry name" value="Glyco_hydro_5"/>
</dbReference>
<feature type="transmembrane region" description="Helical" evidence="12">
    <location>
        <begin position="72"/>
        <end position="91"/>
    </location>
</feature>
<feature type="transmembrane region" description="Helical" evidence="12">
    <location>
        <begin position="491"/>
        <end position="511"/>
    </location>
</feature>
<dbReference type="Gene3D" id="3.20.20.80">
    <property type="entry name" value="Glycosidases"/>
    <property type="match status" value="2"/>
</dbReference>
<dbReference type="GO" id="GO:0000272">
    <property type="term" value="P:polysaccharide catabolic process"/>
    <property type="evidence" value="ECO:0007669"/>
    <property type="project" value="InterPro"/>
</dbReference>
<organism evidence="14 15">
    <name type="scientific">Phellinidium pouzarii</name>
    <dbReference type="NCBI Taxonomy" id="167371"/>
    <lineage>
        <taxon>Eukaryota</taxon>
        <taxon>Fungi</taxon>
        <taxon>Dikarya</taxon>
        <taxon>Basidiomycota</taxon>
        <taxon>Agaricomycotina</taxon>
        <taxon>Agaricomycetes</taxon>
        <taxon>Hymenochaetales</taxon>
        <taxon>Hymenochaetaceae</taxon>
        <taxon>Phellinidium</taxon>
    </lineage>
</organism>
<feature type="transmembrane region" description="Helical" evidence="12">
    <location>
        <begin position="463"/>
        <end position="484"/>
    </location>
</feature>
<dbReference type="AlphaFoldDB" id="A0A4V3XC59"/>
<dbReference type="SUPFAM" id="SSF51445">
    <property type="entry name" value="(Trans)glycosidases"/>
    <property type="match status" value="1"/>
</dbReference>
<dbReference type="NCBIfam" id="TIGR00727">
    <property type="entry name" value="ISP4_OPT"/>
    <property type="match status" value="1"/>
</dbReference>
<evidence type="ECO:0000256" key="10">
    <source>
        <dbReference type="ARBA" id="ARBA00023136"/>
    </source>
</evidence>
<dbReference type="PANTHER" id="PTHR22601">
    <property type="entry name" value="ISP4 LIKE PROTEIN"/>
    <property type="match status" value="1"/>
</dbReference>
<feature type="transmembrane region" description="Helical" evidence="12">
    <location>
        <begin position="98"/>
        <end position="118"/>
    </location>
</feature>
<keyword evidence="7" id="KW-0571">Peptide transport</keyword>
<comment type="similarity">
    <text evidence="2">Belongs to the glycosyl hydrolase 5 (cellulase A) family.</text>
</comment>
<dbReference type="InterPro" id="IPR004813">
    <property type="entry name" value="OPT"/>
</dbReference>
<dbReference type="NCBIfam" id="TIGR00728">
    <property type="entry name" value="OPT_sfam"/>
    <property type="match status" value="1"/>
</dbReference>
<evidence type="ECO:0000256" key="11">
    <source>
        <dbReference type="ARBA" id="ARBA00023295"/>
    </source>
</evidence>
<sequence>MSVDCNRQSSLYEKDVEKAQVGDPIAAIADFDDPNIDKTAIILEDDSPYPEVRSAVANVDEPDMPVSTIRSWVIGIVFAIVISGLNQFFFFRFPSVTIGTLVAQLLAFPVGRLWTFVVPNVSIFGHALNPGPYTVKEHVLSTIMATVAGGSAYATDIVAVQRVYYGQVYNFSYQWMVVMSTQLIGFSIGGIARRFLVQPPSMIWPANLVNCALFNTLHSQVYAGMGNRGGMSRERFFSYALAGSATWYFFPGYLFQALSVFSWVCWIVPDNVKINQLFGYSSGMGMSLITFDWSQIAYIGSPLATPWWAEANIAVGFVFFFWILTPVLYYSNVWFSQYMPISSRGSFDNTGMAYDVSRILNDDSTINLEKYHSYSPLFLSTTFAISYGLSFASITATLTHTFLYFRKQIWVQSRRAMHEQPDIHARLMSVYQQVPEWWYLIIFLSMFVFGIISIEVWPTQFPVWAFILALIIAFVYVIPIGMIQAITNQQIGLNVITELIIGYALPGRPVAMMMFKTWGYITMAQALTFASDFKLGHYMKIPPRPMFFGQVVATVVAGTVQLGVQAWMFTNIEGICDPKQKDGFICPSTEVFGTASIIWGVIGPALQFSKGQLYYGISHPLIFFFLVGAACPIVGYLISRKWPNTFLRYVNFPVIFSGTGAIPPATAVNYVPWAIVGFIFQYVIRRRHFSWWTKYNYILSAALDSGVAISVILIFFCLEYPLNGQIGINTIQSWWGNTVFQKTGDWNSVTLKTVPVGQTFGAFAEAYPETVDAIFNEHWTTWLTQDDVTRISSYGMNTVRIPLGYWIIEPLVDRATEFYPRGGIKQLKRGLKQLKAAGLSAILDHHALPGVQTPGQMFTGRCTNDVKFYTDENYHRALVWSAVMTALSHLDPDFGSVFAIEAVNEPIMDASKTPGYGDFQKNFVSVVRAVEAALGIATPASGSTPPSGSRSGTLSNTINATTAILNAAADEEGAVKQALDDTVPILIEVALELGIGRALGSGTAPSRTPLVTTFMDVNWQNNDPSNPADAAIGSQLYDNHLYYSFGGVANPNEDAYLESICNLNRVQADAALGDSPLVFGEWGLSTQFTPSDSFLQTWADAQKRAYSMGAGWIYWNFKVEQSELAGDLGRTWSYFEGVEREYLTKDPSQLFNPNVCDLFITSKK</sequence>
<dbReference type="OrthoDB" id="9986677at2759"/>
<protein>
    <recommendedName>
        <fullName evidence="13">Glycoside hydrolase family 5 domain-containing protein</fullName>
    </recommendedName>
</protein>
<evidence type="ECO:0000256" key="3">
    <source>
        <dbReference type="ARBA" id="ARBA00008807"/>
    </source>
</evidence>
<keyword evidence="15" id="KW-1185">Reference proteome</keyword>
<keyword evidence="9 12" id="KW-1133">Transmembrane helix</keyword>
<keyword evidence="10 12" id="KW-0472">Membrane</keyword>
<evidence type="ECO:0000313" key="15">
    <source>
        <dbReference type="Proteomes" id="UP000308199"/>
    </source>
</evidence>
<evidence type="ECO:0000256" key="6">
    <source>
        <dbReference type="ARBA" id="ARBA00022801"/>
    </source>
</evidence>